<feature type="domain" description="NAD(P)-binding" evidence="1">
    <location>
        <begin position="11"/>
        <end position="202"/>
    </location>
</feature>
<dbReference type="Pfam" id="PF13460">
    <property type="entry name" value="NAD_binding_10"/>
    <property type="match status" value="1"/>
</dbReference>
<dbReference type="AlphaFoldDB" id="M1NMD6"/>
<dbReference type="InterPro" id="IPR016040">
    <property type="entry name" value="NAD(P)-bd_dom"/>
</dbReference>
<dbReference type="PANTHER" id="PTHR15020:SF50">
    <property type="entry name" value="UPF0659 PROTEIN YMR090W"/>
    <property type="match status" value="1"/>
</dbReference>
<gene>
    <name evidence="2" type="ORF">A605_07530</name>
</gene>
<sequence>MTDAKKILIIGGYGKVALLATPKLVKLGHDLTSLIRNPEQAPDIEASGSTPLVRDLTALDVDDWAELESQFDVVVWSAGSGGKGGASDTYAIDRDGALASIDGLKKLAEDGKKVPRYLMVSYLGSVNHTVDPEHAFYPYADSKKTVDEHLLDSGLEHLILAPAALTLEPSHGGEVIENTSDAAAGRKTSRELVAEVIVEMATREQLPEEKILPFVDGGTPASEF</sequence>
<dbReference type="HOGENOM" id="CLU_025711_1_1_11"/>
<dbReference type="EMBL" id="CP003697">
    <property type="protein sequence ID" value="AGF72508.1"/>
    <property type="molecule type" value="Genomic_DNA"/>
</dbReference>
<dbReference type="eggNOG" id="COG0702">
    <property type="taxonomic scope" value="Bacteria"/>
</dbReference>
<dbReference type="RefSeq" id="WP_015400927.1">
    <property type="nucleotide sequence ID" value="NC_020302.1"/>
</dbReference>
<dbReference type="InterPro" id="IPR036291">
    <property type="entry name" value="NAD(P)-bd_dom_sf"/>
</dbReference>
<proteinExistence type="predicted"/>
<dbReference type="STRING" id="1121362.A605_07530"/>
<evidence type="ECO:0000313" key="2">
    <source>
        <dbReference type="EMBL" id="AGF72508.1"/>
    </source>
</evidence>
<dbReference type="Gene3D" id="3.40.50.720">
    <property type="entry name" value="NAD(P)-binding Rossmann-like Domain"/>
    <property type="match status" value="1"/>
</dbReference>
<organism evidence="2 3">
    <name type="scientific">Corynebacterium halotolerans YIM 70093 = DSM 44683</name>
    <dbReference type="NCBI Taxonomy" id="1121362"/>
    <lineage>
        <taxon>Bacteria</taxon>
        <taxon>Bacillati</taxon>
        <taxon>Actinomycetota</taxon>
        <taxon>Actinomycetes</taxon>
        <taxon>Mycobacteriales</taxon>
        <taxon>Corynebacteriaceae</taxon>
        <taxon>Corynebacterium</taxon>
    </lineage>
</organism>
<dbReference type="Proteomes" id="UP000011723">
    <property type="component" value="Chromosome"/>
</dbReference>
<dbReference type="OrthoDB" id="4248066at2"/>
<name>M1NMD6_9CORY</name>
<dbReference type="PANTHER" id="PTHR15020">
    <property type="entry name" value="FLAVIN REDUCTASE-RELATED"/>
    <property type="match status" value="1"/>
</dbReference>
<dbReference type="PATRIC" id="fig|1121362.3.peg.1520"/>
<evidence type="ECO:0000313" key="3">
    <source>
        <dbReference type="Proteomes" id="UP000011723"/>
    </source>
</evidence>
<evidence type="ECO:0000259" key="1">
    <source>
        <dbReference type="Pfam" id="PF13460"/>
    </source>
</evidence>
<keyword evidence="3" id="KW-1185">Reference proteome</keyword>
<accession>M1NMD6</accession>
<reference evidence="2 3" key="1">
    <citation type="journal article" date="2012" name="Stand. Genomic Sci.">
        <title>Genome sequence of the halotolerant bacterium Corynebacterium halotolerans type strain YIM 70093(T) (= DSM 44683(T)).</title>
        <authorList>
            <person name="Ruckert C."/>
            <person name="Albersmeier A."/>
            <person name="Al-Dilaimi A."/>
            <person name="Niehaus K."/>
            <person name="Szczepanowski R."/>
            <person name="Kalinowski J."/>
        </authorList>
    </citation>
    <scope>NUCLEOTIDE SEQUENCE [LARGE SCALE GENOMIC DNA]</scope>
    <source>
        <strain evidence="2">YIM 70093</strain>
    </source>
</reference>
<dbReference type="SUPFAM" id="SSF51735">
    <property type="entry name" value="NAD(P)-binding Rossmann-fold domains"/>
    <property type="match status" value="1"/>
</dbReference>
<dbReference type="KEGG" id="chn:A605_07530"/>
<protein>
    <submittedName>
        <fullName evidence="2">Nucleoside-diphosphate-sugar epimerase</fullName>
    </submittedName>
</protein>